<evidence type="ECO:0000259" key="1">
    <source>
        <dbReference type="SMART" id="SM00849"/>
    </source>
</evidence>
<dbReference type="SUPFAM" id="SSF56281">
    <property type="entry name" value="Metallo-hydrolase/oxidoreductase"/>
    <property type="match status" value="1"/>
</dbReference>
<dbReference type="InterPro" id="IPR036388">
    <property type="entry name" value="WH-like_DNA-bd_sf"/>
</dbReference>
<organism evidence="2">
    <name type="scientific">marine sediment metagenome</name>
    <dbReference type="NCBI Taxonomy" id="412755"/>
    <lineage>
        <taxon>unclassified sequences</taxon>
        <taxon>metagenomes</taxon>
        <taxon>ecological metagenomes</taxon>
    </lineage>
</organism>
<feature type="domain" description="Metallo-beta-lactamase" evidence="1">
    <location>
        <begin position="5"/>
        <end position="189"/>
    </location>
</feature>
<reference evidence="2" key="1">
    <citation type="journal article" date="2014" name="Front. Microbiol.">
        <title>High frequency of phylogenetically diverse reductive dehalogenase-homologous genes in deep subseafloor sedimentary metagenomes.</title>
        <authorList>
            <person name="Kawai M."/>
            <person name="Futagami T."/>
            <person name="Toyoda A."/>
            <person name="Takaki Y."/>
            <person name="Nishi S."/>
            <person name="Hori S."/>
            <person name="Arai W."/>
            <person name="Tsubouchi T."/>
            <person name="Morono Y."/>
            <person name="Uchiyama I."/>
            <person name="Ito T."/>
            <person name="Fujiyama A."/>
            <person name="Inagaki F."/>
            <person name="Takami H."/>
        </authorList>
    </citation>
    <scope>NUCLEOTIDE SEQUENCE</scope>
    <source>
        <strain evidence="2">Expedition CK06-06</strain>
    </source>
</reference>
<dbReference type="Gene3D" id="1.10.10.10">
    <property type="entry name" value="Winged helix-like DNA-binding domain superfamily/Winged helix DNA-binding domain"/>
    <property type="match status" value="1"/>
</dbReference>
<dbReference type="InterPro" id="IPR036866">
    <property type="entry name" value="RibonucZ/Hydroxyglut_hydro"/>
</dbReference>
<proteinExistence type="predicted"/>
<gene>
    <name evidence="2" type="ORF">S01H1_49167</name>
</gene>
<protein>
    <recommendedName>
        <fullName evidence="1">Metallo-beta-lactamase domain-containing protein</fullName>
    </recommendedName>
</protein>
<feature type="non-terminal residue" evidence="2">
    <location>
        <position position="1"/>
    </location>
</feature>
<dbReference type="AlphaFoldDB" id="X0WA30"/>
<dbReference type="Gene3D" id="3.60.15.10">
    <property type="entry name" value="Ribonuclease Z/Hydroxyacylglutathione hydrolase-like"/>
    <property type="match status" value="1"/>
</dbReference>
<accession>X0WA30</accession>
<dbReference type="PANTHER" id="PTHR23131:SF4">
    <property type="entry name" value="METALLO-BETA-LACTAMASE SUPERFAMILY POTEIN"/>
    <property type="match status" value="1"/>
</dbReference>
<name>X0WA30_9ZZZZ</name>
<dbReference type="Pfam" id="PF00753">
    <property type="entry name" value="Lactamase_B"/>
    <property type="match status" value="1"/>
</dbReference>
<feature type="non-terminal residue" evidence="2">
    <location>
        <position position="262"/>
    </location>
</feature>
<comment type="caution">
    <text evidence="2">The sequence shown here is derived from an EMBL/GenBank/DDBJ whole genome shotgun (WGS) entry which is preliminary data.</text>
</comment>
<dbReference type="InterPro" id="IPR050662">
    <property type="entry name" value="Sec-metab_biosynth-thioest"/>
</dbReference>
<sequence>LEEIDYCIISHEHPDHIGLVKELKRVNPDVKICIHKIAHELAKLRKELIENTNLEAKIKERGQLLISYGLKKEEVDLMLKRFGTGGMRFEYIEPDLLLNDGDMIVDGELQVVHSPGHSVGHICVYYQKKGILFSGDHILSKITPHLGTLVIPGASEFNKKNNFENILEHYLRSLDRIDELNSRIILPGHEQIIYDPHERITAIKNHHQNRLFEISKIIQNNPLPPFQIALNHFGDNLDQMNKILAISETLVHLDYLEFQNKV</sequence>
<evidence type="ECO:0000313" key="2">
    <source>
        <dbReference type="EMBL" id="GAG20072.1"/>
    </source>
</evidence>
<dbReference type="InterPro" id="IPR001279">
    <property type="entry name" value="Metallo-B-lactamas"/>
</dbReference>
<dbReference type="PANTHER" id="PTHR23131">
    <property type="entry name" value="ENDORIBONUCLEASE LACTB2"/>
    <property type="match status" value="1"/>
</dbReference>
<dbReference type="SMART" id="SM00849">
    <property type="entry name" value="Lactamase_B"/>
    <property type="match status" value="1"/>
</dbReference>
<dbReference type="EMBL" id="BARS01031608">
    <property type="protein sequence ID" value="GAG20072.1"/>
    <property type="molecule type" value="Genomic_DNA"/>
</dbReference>